<name>A0A7I7SDJ3_9MYCO</name>
<dbReference type="EMBL" id="NCXO01000008">
    <property type="protein sequence ID" value="OSC34694.1"/>
    <property type="molecule type" value="Genomic_DNA"/>
</dbReference>
<dbReference type="OrthoDB" id="5524782at2"/>
<dbReference type="AlphaFoldDB" id="A0A7I7SDJ3"/>
<accession>A0A7I7SDJ3</accession>
<reference evidence="1 2" key="1">
    <citation type="submission" date="2017-04" db="EMBL/GenBank/DDBJ databases">
        <title>The new phylogeny of genus Mycobacterium.</title>
        <authorList>
            <person name="Tortoli E."/>
            <person name="Trovato A."/>
            <person name="Cirillo D.M."/>
        </authorList>
    </citation>
    <scope>NUCLEOTIDE SEQUENCE [LARGE SCALE GENOMIC DNA]</scope>
    <source>
        <strain evidence="1 2">KCTC 19819</strain>
    </source>
</reference>
<keyword evidence="2" id="KW-1185">Reference proteome</keyword>
<evidence type="ECO:0000313" key="2">
    <source>
        <dbReference type="Proteomes" id="UP000193577"/>
    </source>
</evidence>
<evidence type="ECO:0000313" key="1">
    <source>
        <dbReference type="EMBL" id="OSC34694.1"/>
    </source>
</evidence>
<organism evidence="1 2">
    <name type="scientific">Mycolicibacillus koreensis</name>
    <dbReference type="NCBI Taxonomy" id="1069220"/>
    <lineage>
        <taxon>Bacteria</taxon>
        <taxon>Bacillati</taxon>
        <taxon>Actinomycetota</taxon>
        <taxon>Actinomycetes</taxon>
        <taxon>Mycobacteriales</taxon>
        <taxon>Mycobacteriaceae</taxon>
        <taxon>Mycolicibacillus</taxon>
    </lineage>
</organism>
<sequence>MPDTATAEGVVLIDPNALYRPGSVPIIGADRLAQMRKVGTGPRYLQPTAGGQIWYRGRDLLEWMESGLTDPAGERRDA</sequence>
<dbReference type="Proteomes" id="UP000193577">
    <property type="component" value="Unassembled WGS sequence"/>
</dbReference>
<comment type="caution">
    <text evidence="1">The sequence shown here is derived from an EMBL/GenBank/DDBJ whole genome shotgun (WGS) entry which is preliminary data.</text>
</comment>
<protein>
    <submittedName>
        <fullName evidence="1">Uncharacterized protein</fullName>
    </submittedName>
</protein>
<proteinExistence type="predicted"/>
<gene>
    <name evidence="1" type="ORF">B8W67_05450</name>
</gene>
<dbReference type="RefSeq" id="WP_085302670.1">
    <property type="nucleotide sequence ID" value="NZ_AP022594.1"/>
</dbReference>